<feature type="transmembrane region" description="Helical" evidence="7">
    <location>
        <begin position="329"/>
        <end position="357"/>
    </location>
</feature>
<dbReference type="InterPro" id="IPR050250">
    <property type="entry name" value="Macrolide_Exporter_MacB"/>
</dbReference>
<feature type="transmembrane region" description="Helical" evidence="7">
    <location>
        <begin position="363"/>
        <end position="389"/>
    </location>
</feature>
<evidence type="ECO:0000256" key="2">
    <source>
        <dbReference type="ARBA" id="ARBA00022475"/>
    </source>
</evidence>
<feature type="domain" description="MacB-like periplasmic core" evidence="9">
    <location>
        <begin position="35"/>
        <end position="241"/>
    </location>
</feature>
<dbReference type="PANTHER" id="PTHR30572:SF4">
    <property type="entry name" value="ABC TRANSPORTER PERMEASE YTRF"/>
    <property type="match status" value="1"/>
</dbReference>
<evidence type="ECO:0000256" key="7">
    <source>
        <dbReference type="SAM" id="Phobius"/>
    </source>
</evidence>
<reference evidence="10 11" key="1">
    <citation type="journal article" date="2016" name="Int. J. Syst. Evol. Microbiol.">
        <title>Tessaracoccus flavus sp. nov., isolated from the drainage system of a lindane-producing factory.</title>
        <authorList>
            <person name="Kumari R."/>
            <person name="Singh P."/>
            <person name="Schumann P."/>
            <person name="Lal R."/>
        </authorList>
    </citation>
    <scope>NUCLEOTIDE SEQUENCE [LARGE SCALE GENOMIC DNA]</scope>
    <source>
        <strain evidence="10 11">RP1T</strain>
    </source>
</reference>
<evidence type="ECO:0000313" key="10">
    <source>
        <dbReference type="EMBL" id="AQP44059.1"/>
    </source>
</evidence>
<evidence type="ECO:0008006" key="12">
    <source>
        <dbReference type="Google" id="ProtNLM"/>
    </source>
</evidence>
<evidence type="ECO:0000256" key="5">
    <source>
        <dbReference type="ARBA" id="ARBA00023136"/>
    </source>
</evidence>
<keyword evidence="11" id="KW-1185">Reference proteome</keyword>
<evidence type="ECO:0000256" key="3">
    <source>
        <dbReference type="ARBA" id="ARBA00022692"/>
    </source>
</evidence>
<comment type="subcellular location">
    <subcellularLocation>
        <location evidence="1">Cell membrane</location>
        <topology evidence="1">Multi-pass membrane protein</topology>
    </subcellularLocation>
</comment>
<gene>
    <name evidence="10" type="ORF">RPIT_03875</name>
</gene>
<evidence type="ECO:0000259" key="9">
    <source>
        <dbReference type="Pfam" id="PF12704"/>
    </source>
</evidence>
<evidence type="ECO:0000256" key="6">
    <source>
        <dbReference type="ARBA" id="ARBA00038076"/>
    </source>
</evidence>
<dbReference type="InterPro" id="IPR025857">
    <property type="entry name" value="MacB_PCD"/>
</dbReference>
<dbReference type="GO" id="GO:0022857">
    <property type="term" value="F:transmembrane transporter activity"/>
    <property type="evidence" value="ECO:0007669"/>
    <property type="project" value="TreeGrafter"/>
</dbReference>
<keyword evidence="5 7" id="KW-0472">Membrane</keyword>
<dbReference type="GO" id="GO:0005886">
    <property type="term" value="C:plasma membrane"/>
    <property type="evidence" value="ECO:0007669"/>
    <property type="project" value="UniProtKB-SubCell"/>
</dbReference>
<keyword evidence="4 7" id="KW-1133">Transmembrane helix</keyword>
<dbReference type="PANTHER" id="PTHR30572">
    <property type="entry name" value="MEMBRANE COMPONENT OF TRANSPORTER-RELATED"/>
    <property type="match status" value="1"/>
</dbReference>
<dbReference type="RefSeq" id="WP_077340815.1">
    <property type="nucleotide sequence ID" value="NZ_CP019605.1"/>
</dbReference>
<dbReference type="Pfam" id="PF12704">
    <property type="entry name" value="MacB_PCD"/>
    <property type="match status" value="1"/>
</dbReference>
<dbReference type="KEGG" id="tfl:RPIT_03875"/>
<dbReference type="InterPro" id="IPR003838">
    <property type="entry name" value="ABC3_permease_C"/>
</dbReference>
<dbReference type="Pfam" id="PF02687">
    <property type="entry name" value="FtsX"/>
    <property type="match status" value="1"/>
</dbReference>
<organism evidence="10 11">
    <name type="scientific">Tessaracoccus flavus</name>
    <dbReference type="NCBI Taxonomy" id="1610493"/>
    <lineage>
        <taxon>Bacteria</taxon>
        <taxon>Bacillati</taxon>
        <taxon>Actinomycetota</taxon>
        <taxon>Actinomycetes</taxon>
        <taxon>Propionibacteriales</taxon>
        <taxon>Propionibacteriaceae</taxon>
        <taxon>Tessaracoccus</taxon>
    </lineage>
</organism>
<evidence type="ECO:0000259" key="8">
    <source>
        <dbReference type="Pfam" id="PF02687"/>
    </source>
</evidence>
<protein>
    <recommendedName>
        <fullName evidence="12">ABC transport system permease protein</fullName>
    </recommendedName>
</protein>
<keyword evidence="3 7" id="KW-0812">Transmembrane</keyword>
<dbReference type="Proteomes" id="UP000188324">
    <property type="component" value="Chromosome"/>
</dbReference>
<sequence>MAWSTMVEIQRSRVQTTALLNEAIAGITQRPGRAVLTALGTVIGIAVLIAILGLTSSASVQVSKAFSLVEATEVRVTQEVTSIGSRIDALAFPLNAGDRAKAITGVRNAGLRWHLQQSVSNPPSTRTIELPFAASAGFLETAGATYSQGRGFDTGHEERTARVAVMGIGAANDLGISDISRSPAVIIGGAWFTVIGIIDDTQRLPELLSAVVVPMTTAHVLWHDPMPEMQVDLVVDVEPGAGPIVGQQLPLAMSATHPNRFSVTLPPDPTSLRETVDAQLSGLFLVLAVVCLVVGMVGIANTTVVAVMERTGEIGLRRAMGALPRHIAAQFLVEASVLGALGGLTGTSIGVVTVVIACSVLGWTAVISPLLVILGPLVGLVAGAVAGIYPSLRAASLEPVDALRS</sequence>
<feature type="domain" description="ABC3 transporter permease C-terminal" evidence="8">
    <location>
        <begin position="286"/>
        <end position="399"/>
    </location>
</feature>
<accession>A0A1Q2CD68</accession>
<proteinExistence type="inferred from homology"/>
<dbReference type="STRING" id="1610493.RPIT_03875"/>
<dbReference type="EMBL" id="CP019605">
    <property type="protein sequence ID" value="AQP44059.1"/>
    <property type="molecule type" value="Genomic_DNA"/>
</dbReference>
<evidence type="ECO:0000256" key="4">
    <source>
        <dbReference type="ARBA" id="ARBA00022989"/>
    </source>
</evidence>
<dbReference type="AlphaFoldDB" id="A0A1Q2CD68"/>
<keyword evidence="2" id="KW-1003">Cell membrane</keyword>
<feature type="transmembrane region" description="Helical" evidence="7">
    <location>
        <begin position="283"/>
        <end position="308"/>
    </location>
</feature>
<comment type="similarity">
    <text evidence="6">Belongs to the ABC-4 integral membrane protein family.</text>
</comment>
<evidence type="ECO:0000256" key="1">
    <source>
        <dbReference type="ARBA" id="ARBA00004651"/>
    </source>
</evidence>
<evidence type="ECO:0000313" key="11">
    <source>
        <dbReference type="Proteomes" id="UP000188324"/>
    </source>
</evidence>
<dbReference type="OrthoDB" id="9780560at2"/>
<feature type="transmembrane region" description="Helical" evidence="7">
    <location>
        <begin position="34"/>
        <end position="54"/>
    </location>
</feature>
<name>A0A1Q2CD68_9ACTN</name>